<dbReference type="Pfam" id="PF00593">
    <property type="entry name" value="TonB_dep_Rec_b-barrel"/>
    <property type="match status" value="1"/>
</dbReference>
<dbReference type="InterPro" id="IPR000531">
    <property type="entry name" value="Beta-barrel_TonB"/>
</dbReference>
<reference evidence="8" key="1">
    <citation type="journal article" date="2014" name="Proc. Natl. Acad. Sci. U.S.A.">
        <title>Gill bacteria enable a novel digestive strategy in a wood-feeding mollusk.</title>
        <authorList>
            <person name="O'Connor R.M."/>
            <person name="Fung J.M."/>
            <person name="Sharp K.H."/>
            <person name="Benner J.S."/>
            <person name="McClung C."/>
            <person name="Cushing S."/>
            <person name="Lamkin E.R."/>
            <person name="Fomenkov A.I."/>
            <person name="Henrissat B."/>
            <person name="Londer Y.Y."/>
            <person name="Scholz M.B."/>
            <person name="Posfai J."/>
            <person name="Malfatti S."/>
            <person name="Tringe S.G."/>
            <person name="Woyke T."/>
            <person name="Malmstrom R.R."/>
            <person name="Coleman-Derr D."/>
            <person name="Altamia M.A."/>
            <person name="Dedrick S."/>
            <person name="Kaluziak S.T."/>
            <person name="Haygood M.G."/>
            <person name="Distel D.L."/>
        </authorList>
    </citation>
    <scope>NUCLEOTIDE SEQUENCE</scope>
    <source>
        <strain evidence="8">Bs12</strain>
    </source>
</reference>
<evidence type="ECO:0000259" key="6">
    <source>
        <dbReference type="Pfam" id="PF00593"/>
    </source>
</evidence>
<sequence>MEINNVFTLSKAGLLSLCITASIAQAQVQNEEIEEEVYVTGYRGALLNSTAAKRDSVGFSDEVFADDMGKMPSLNLAESLARIPGVKINREVTGEGQQISVRGLGPSFTKVALNGNSIAVASSGSLDAGNRDRQVDLDLFPTELFGSLAVDKTTKAGQLEGGVSGYVNMRTARASDMGEGHNFRFSVNGDYRETADSMSPKIAGTYSFSNDTFGALVTVVSKSTETRVDGFEQDANYQNGCTAEWVDAADDDGNPIRAAQCVEGSTGWNNFNYTNIASADYAAAHAGVSAGDLVDINAVSGLTDDQLDNFGMGRIMRMMSSAGTKDNVSALVSLEYRPNDNMEFALDIISADSNAESERTEAMLIYRNNLLRNDLAWLPENIQLVDRGAGDRIVSGTFYSARPWIGTRAYEEELNFTSVMPSMSWQINDTLSVDVSMSHTESDFVRDEPYVFYYAPEGTIDFGYTDSSIVPTMGFTQDLSSADIGWTMIAGPQNGNEGENQNPTFRYQHNERQTETNGFHADFSLGEDAERNGFKFGLSSDEITVNSQGFSGGTFGDHISANAPNLVAEFGNYIVDAPYNDLGKNIDGYNGITGIAAVDWAGLKSAVNYDAYVPEEGTGDQFGATVGSISESVFAVYGEYNKELEVNGQPLRTNTGLRYVNTDQNVSTLNGETNEQYSKLLPSFSAVLDVVEDVKLRVSVSRSLTRADPSKMFPSSNWSSNGIENVSTGNPELEPFEATNFDFGGEYYFTEMAYLGWNFYQKNITGFTEASTTQVQFAELTDWGIDINALSDNQAADLASCGGVNSSQCMVNINSNDNIEGTVELTGFEVIWVQPLDVIVEGLGFNASANKISQKSDEGTLIGGISDSYNFTGYYENEDFQARVTYYFQEGADAGNVWGTDLFSRDRAQVDVSASYNLPVMEDYGLMLTFDAYNLTNEPISSYLEDDSQTFRAYFPGATYSFGIRGSF</sequence>
<dbReference type="EMBL" id="KJ943327">
    <property type="protein sequence ID" value="AIH07678.1"/>
    <property type="molecule type" value="Genomic_DNA"/>
</dbReference>
<keyword evidence="8" id="KW-0675">Receptor</keyword>
<dbReference type="PANTHER" id="PTHR40980:SF3">
    <property type="entry name" value="TONB-DEPENDENT RECEPTOR-LIKE BETA-BARREL DOMAIN-CONTAINING PROTEIN"/>
    <property type="match status" value="1"/>
</dbReference>
<dbReference type="NCBIfam" id="TIGR01782">
    <property type="entry name" value="TonB-Xanth-Caul"/>
    <property type="match status" value="1"/>
</dbReference>
<evidence type="ECO:0000256" key="5">
    <source>
        <dbReference type="SAM" id="SignalP"/>
    </source>
</evidence>
<evidence type="ECO:0000313" key="8">
    <source>
        <dbReference type="EMBL" id="AIH07678.1"/>
    </source>
</evidence>
<feature type="chain" id="PRO_5002277800" evidence="5">
    <location>
        <begin position="27"/>
        <end position="968"/>
    </location>
</feature>
<keyword evidence="5" id="KW-0732">Signal</keyword>
<dbReference type="Gene3D" id="2.170.130.10">
    <property type="entry name" value="TonB-dependent receptor, plug domain"/>
    <property type="match status" value="1"/>
</dbReference>
<protein>
    <submittedName>
        <fullName evidence="8">Outer membrane receptor protein</fullName>
    </submittedName>
</protein>
<dbReference type="InterPro" id="IPR012910">
    <property type="entry name" value="Plug_dom"/>
</dbReference>
<organism evidence="8">
    <name type="scientific">Teredinibacter purpureus</name>
    <dbReference type="NCBI Taxonomy" id="2731756"/>
    <lineage>
        <taxon>Bacteria</taxon>
        <taxon>Pseudomonadati</taxon>
        <taxon>Pseudomonadota</taxon>
        <taxon>Gammaproteobacteria</taxon>
        <taxon>Cellvibrionales</taxon>
        <taxon>Cellvibrionaceae</taxon>
        <taxon>Teredinibacter</taxon>
    </lineage>
</organism>
<evidence type="ECO:0000256" key="4">
    <source>
        <dbReference type="RuleBase" id="RU003357"/>
    </source>
</evidence>
<dbReference type="AlphaFoldDB" id="A0A0D3MFD8"/>
<evidence type="ECO:0000259" key="7">
    <source>
        <dbReference type="Pfam" id="PF07715"/>
    </source>
</evidence>
<feature type="signal peptide" evidence="5">
    <location>
        <begin position="1"/>
        <end position="26"/>
    </location>
</feature>
<dbReference type="Pfam" id="PF07715">
    <property type="entry name" value="Plug"/>
    <property type="match status" value="1"/>
</dbReference>
<comment type="subcellular location">
    <subcellularLocation>
        <location evidence="1 4">Cell outer membrane</location>
    </subcellularLocation>
</comment>
<comment type="similarity">
    <text evidence="4">Belongs to the TonB-dependent receptor family.</text>
</comment>
<dbReference type="GO" id="GO:0009279">
    <property type="term" value="C:cell outer membrane"/>
    <property type="evidence" value="ECO:0007669"/>
    <property type="project" value="UniProtKB-SubCell"/>
</dbReference>
<feature type="domain" description="TonB-dependent receptor plug" evidence="7">
    <location>
        <begin position="54"/>
        <end position="154"/>
    </location>
</feature>
<feature type="domain" description="TonB-dependent receptor-like beta-barrel" evidence="6">
    <location>
        <begin position="461"/>
        <end position="935"/>
    </location>
</feature>
<dbReference type="InterPro" id="IPR037066">
    <property type="entry name" value="Plug_dom_sf"/>
</dbReference>
<proteinExistence type="inferred from homology"/>
<dbReference type="PANTHER" id="PTHR40980">
    <property type="entry name" value="PLUG DOMAIN-CONTAINING PROTEIN"/>
    <property type="match status" value="1"/>
</dbReference>
<accession>A0A0D3MFD8</accession>
<evidence type="ECO:0000256" key="3">
    <source>
        <dbReference type="ARBA" id="ARBA00023237"/>
    </source>
</evidence>
<keyword evidence="3" id="KW-0998">Cell outer membrane</keyword>
<evidence type="ECO:0000256" key="2">
    <source>
        <dbReference type="ARBA" id="ARBA00023136"/>
    </source>
</evidence>
<dbReference type="InterPro" id="IPR036942">
    <property type="entry name" value="Beta-barrel_TonB_sf"/>
</dbReference>
<keyword evidence="2 4" id="KW-0472">Membrane</keyword>
<name>A0A0D3MFD8_9GAMM</name>
<keyword evidence="4" id="KW-0798">TonB box</keyword>
<dbReference type="SUPFAM" id="SSF56935">
    <property type="entry name" value="Porins"/>
    <property type="match status" value="1"/>
</dbReference>
<dbReference type="Gene3D" id="2.40.170.20">
    <property type="entry name" value="TonB-dependent receptor, beta-barrel domain"/>
    <property type="match status" value="1"/>
</dbReference>
<dbReference type="RefSeq" id="WP_236074709.1">
    <property type="nucleotide sequence ID" value="NZ_CP060092.1"/>
</dbReference>
<evidence type="ECO:0000256" key="1">
    <source>
        <dbReference type="ARBA" id="ARBA00004442"/>
    </source>
</evidence>
<dbReference type="InterPro" id="IPR010104">
    <property type="entry name" value="TonB_rcpt_bac"/>
</dbReference>